<dbReference type="PROSITE" id="PS50005">
    <property type="entry name" value="TPR"/>
    <property type="match status" value="1"/>
</dbReference>
<reference evidence="2" key="1">
    <citation type="journal article" date="2015" name="Nature">
        <title>Complex archaea that bridge the gap between prokaryotes and eukaryotes.</title>
        <authorList>
            <person name="Spang A."/>
            <person name="Saw J.H."/>
            <person name="Jorgensen S.L."/>
            <person name="Zaremba-Niedzwiedzka K."/>
            <person name="Martijn J."/>
            <person name="Lind A.E."/>
            <person name="van Eijk R."/>
            <person name="Schleper C."/>
            <person name="Guy L."/>
            <person name="Ettema T.J."/>
        </authorList>
    </citation>
    <scope>NUCLEOTIDE SEQUENCE</scope>
</reference>
<dbReference type="SUPFAM" id="SSF48452">
    <property type="entry name" value="TPR-like"/>
    <property type="match status" value="1"/>
</dbReference>
<accession>A0A0F8ZKS1</accession>
<dbReference type="InterPro" id="IPR011990">
    <property type="entry name" value="TPR-like_helical_dom_sf"/>
</dbReference>
<protein>
    <submittedName>
        <fullName evidence="2">Uncharacterized protein</fullName>
    </submittedName>
</protein>
<evidence type="ECO:0000313" key="2">
    <source>
        <dbReference type="EMBL" id="KKK60546.1"/>
    </source>
</evidence>
<dbReference type="AlphaFoldDB" id="A0A0F8ZKS1"/>
<dbReference type="EMBL" id="LAZR01062915">
    <property type="protein sequence ID" value="KKK60546.1"/>
    <property type="molecule type" value="Genomic_DNA"/>
</dbReference>
<dbReference type="InterPro" id="IPR019734">
    <property type="entry name" value="TPR_rpt"/>
</dbReference>
<dbReference type="Pfam" id="PF14559">
    <property type="entry name" value="TPR_19"/>
    <property type="match status" value="1"/>
</dbReference>
<keyword evidence="1" id="KW-1133">Transmembrane helix</keyword>
<dbReference type="Gene3D" id="3.40.190.10">
    <property type="entry name" value="Periplasmic binding protein-like II"/>
    <property type="match status" value="1"/>
</dbReference>
<feature type="non-terminal residue" evidence="2">
    <location>
        <position position="164"/>
    </location>
</feature>
<organism evidence="2">
    <name type="scientific">marine sediment metagenome</name>
    <dbReference type="NCBI Taxonomy" id="412755"/>
    <lineage>
        <taxon>unclassified sequences</taxon>
        <taxon>metagenomes</taxon>
        <taxon>ecological metagenomes</taxon>
    </lineage>
</organism>
<comment type="caution">
    <text evidence="2">The sequence shown here is derived from an EMBL/GenBank/DDBJ whole genome shotgun (WGS) entry which is preliminary data.</text>
</comment>
<dbReference type="Gene3D" id="1.25.40.10">
    <property type="entry name" value="Tetratricopeptide repeat domain"/>
    <property type="match status" value="1"/>
</dbReference>
<keyword evidence="1" id="KW-0472">Membrane</keyword>
<dbReference type="SMART" id="SM00028">
    <property type="entry name" value="TPR"/>
    <property type="match status" value="2"/>
</dbReference>
<proteinExistence type="predicted"/>
<evidence type="ECO:0000256" key="1">
    <source>
        <dbReference type="SAM" id="Phobius"/>
    </source>
</evidence>
<keyword evidence="1" id="KW-0812">Transmembrane</keyword>
<name>A0A0F8ZKS1_9ZZZZ</name>
<feature type="transmembrane region" description="Helical" evidence="1">
    <location>
        <begin position="12"/>
        <end position="36"/>
    </location>
</feature>
<sequence length="164" mass="18068">MQRLISPILASVILPGIILPGIILPGMILLGIIAGFTPTAMAQVDAQQAYSQAKTSYEADSFEQARDLAQQASETDPENPEVFLLLGKAHYQLGELDEAMAAWRRTLQLAPEQPYAKQMLAVLQDQAAEIDVRIKLADHPVDFAREDIHMAIRYGRGEWAGLDI</sequence>
<dbReference type="PROSITE" id="PS50293">
    <property type="entry name" value="TPR_REGION"/>
    <property type="match status" value="1"/>
</dbReference>
<gene>
    <name evidence="2" type="ORF">LCGC14_3023270</name>
</gene>